<evidence type="ECO:0000313" key="2">
    <source>
        <dbReference type="Proteomes" id="UP000034391"/>
    </source>
</evidence>
<comment type="caution">
    <text evidence="1">The sequence shown here is derived from an EMBL/GenBank/DDBJ whole genome shotgun (WGS) entry which is preliminary data.</text>
</comment>
<gene>
    <name evidence="1" type="ORF">UX56_C0014G0016</name>
</gene>
<dbReference type="AlphaFoldDB" id="A0A0G1QAB3"/>
<reference evidence="1 2" key="1">
    <citation type="journal article" date="2015" name="Nature">
        <title>rRNA introns, odd ribosomes, and small enigmatic genomes across a large radiation of phyla.</title>
        <authorList>
            <person name="Brown C.T."/>
            <person name="Hug L.A."/>
            <person name="Thomas B.C."/>
            <person name="Sharon I."/>
            <person name="Castelle C.J."/>
            <person name="Singh A."/>
            <person name="Wilkins M.J."/>
            <person name="Williams K.H."/>
            <person name="Banfield J.F."/>
        </authorList>
    </citation>
    <scope>NUCLEOTIDE SEQUENCE [LARGE SCALE GENOMIC DNA]</scope>
</reference>
<name>A0A0G1QAB3_9BACT</name>
<sequence length="42" mass="4936">MIFLVKTQNGVYGHEQQNHQAVDIAAERERDNRRANEKINKI</sequence>
<evidence type="ECO:0000313" key="1">
    <source>
        <dbReference type="EMBL" id="KKU41934.1"/>
    </source>
</evidence>
<proteinExistence type="predicted"/>
<accession>A0A0G1QAB3</accession>
<protein>
    <submittedName>
        <fullName evidence="1">Uncharacterized protein</fullName>
    </submittedName>
</protein>
<organism evidence="1 2">
    <name type="scientific">Candidatus Azambacteria bacterium GW2011_GWD2_46_48</name>
    <dbReference type="NCBI Taxonomy" id="1618623"/>
    <lineage>
        <taxon>Bacteria</taxon>
        <taxon>Candidatus Azamiibacteriota</taxon>
    </lineage>
</organism>
<dbReference type="EMBL" id="LCMR01000014">
    <property type="protein sequence ID" value="KKU41934.1"/>
    <property type="molecule type" value="Genomic_DNA"/>
</dbReference>
<dbReference type="Proteomes" id="UP000034391">
    <property type="component" value="Unassembled WGS sequence"/>
</dbReference>